<dbReference type="GeneID" id="11506530"/>
<dbReference type="AlphaFoldDB" id="G2QNZ1"/>
<organism evidence="2 3">
    <name type="scientific">Thermothelomyces thermophilus (strain ATCC 42464 / BCRC 31852 / DSM 1799)</name>
    <name type="common">Sporotrichum thermophile</name>
    <dbReference type="NCBI Taxonomy" id="573729"/>
    <lineage>
        <taxon>Eukaryota</taxon>
        <taxon>Fungi</taxon>
        <taxon>Dikarya</taxon>
        <taxon>Ascomycota</taxon>
        <taxon>Pezizomycotina</taxon>
        <taxon>Sordariomycetes</taxon>
        <taxon>Sordariomycetidae</taxon>
        <taxon>Sordariales</taxon>
        <taxon>Chaetomiaceae</taxon>
        <taxon>Thermothelomyces</taxon>
    </lineage>
</organism>
<dbReference type="Pfam" id="PF09637">
    <property type="entry name" value="Med18"/>
    <property type="match status" value="1"/>
</dbReference>
<dbReference type="OMA" id="MHEIFLT"/>
<evidence type="ECO:0000256" key="1">
    <source>
        <dbReference type="RuleBase" id="RU364150"/>
    </source>
</evidence>
<comment type="subcellular location">
    <subcellularLocation>
        <location evidence="1">Nucleus</location>
    </subcellularLocation>
</comment>
<dbReference type="GO" id="GO:0006357">
    <property type="term" value="P:regulation of transcription by RNA polymerase II"/>
    <property type="evidence" value="ECO:0007669"/>
    <property type="project" value="InterPro"/>
</dbReference>
<dbReference type="STRING" id="573729.G2QNZ1"/>
<proteinExistence type="inferred from homology"/>
<evidence type="ECO:0000313" key="2">
    <source>
        <dbReference type="EMBL" id="AEO61312.1"/>
    </source>
</evidence>
<gene>
    <name evidence="1" type="primary">MED18</name>
    <name evidence="2" type="ORF">MYCTH_2311333</name>
</gene>
<dbReference type="KEGG" id="mtm:MYCTH_2311333"/>
<dbReference type="RefSeq" id="XP_003666557.1">
    <property type="nucleotide sequence ID" value="XM_003666509.1"/>
</dbReference>
<comment type="subunit">
    <text evidence="1">Component of the Mediator complex.</text>
</comment>
<keyword evidence="1" id="KW-0010">Activator</keyword>
<protein>
    <recommendedName>
        <fullName evidence="1">Mediator of RNA polymerase II transcription subunit 18</fullName>
    </recommendedName>
    <alternativeName>
        <fullName evidence="1">Mediator complex subunit 18</fullName>
    </alternativeName>
</protein>
<comment type="similarity">
    <text evidence="1">Belongs to the Mediator complex subunit 18 family.</text>
</comment>
<dbReference type="EMBL" id="CP003008">
    <property type="protein sequence ID" value="AEO61312.1"/>
    <property type="molecule type" value="Genomic_DNA"/>
</dbReference>
<dbReference type="eggNOG" id="ENOG502RI2G">
    <property type="taxonomic scope" value="Eukaryota"/>
</dbReference>
<comment type="function">
    <text evidence="1">Component of the Mediator complex, a coactivator involved in the regulated transcription of nearly all RNA polymerase II-dependent genes. Mediator functions as a bridge to convey information from gene-specific regulatory proteins to the basal RNA polymerase II transcription machinery. Mediator is recruited to promoters by direct interactions with regulatory proteins and serves as a scaffold for the assembly of a functional preinitiation complex with RNA polymerase II and the general transcription factors.</text>
</comment>
<keyword evidence="3" id="KW-1185">Reference proteome</keyword>
<dbReference type="InterPro" id="IPR019095">
    <property type="entry name" value="Mediator_Med18"/>
</dbReference>
<sequence length="267" mass="30011">MTHESFLAATVLKEDGTTARAILRGVTESHERHYFTRIQHYKPTDSTSRGLSTVKQLQKERRPTTAQWQELHQILVKQPSVVQVRTDITEEVLNALSRSQGGEAPPVIIPAGKPCSLRWADMPDPPSPQRPPFIAQRRLVDIDDPRAPAILAENSFGPTSDLIEESYCWWSEGVEYALTRMFVVALKTDPIVSTQVPNPAGLTSVGNIWILYVRAKVDSSPTTTMPERVRQAQAQLVRVREQLKGVFDFPAFDRRCHDTRVPYSKAG</sequence>
<dbReference type="VEuPathDB" id="FungiDB:MYCTH_2311333"/>
<keyword evidence="1" id="KW-0805">Transcription regulation</keyword>
<keyword evidence="1" id="KW-0804">Transcription</keyword>
<dbReference type="InParanoid" id="G2QNZ1"/>
<keyword evidence="1" id="KW-0539">Nucleus</keyword>
<dbReference type="Proteomes" id="UP000007322">
    <property type="component" value="Chromosome 7"/>
</dbReference>
<accession>G2QNZ1</accession>
<dbReference type="OrthoDB" id="5348092at2759"/>
<reference evidence="2 3" key="1">
    <citation type="journal article" date="2011" name="Nat. Biotechnol.">
        <title>Comparative genomic analysis of the thermophilic biomass-degrading fungi Myceliophthora thermophila and Thielavia terrestris.</title>
        <authorList>
            <person name="Berka R.M."/>
            <person name="Grigoriev I.V."/>
            <person name="Otillar R."/>
            <person name="Salamov A."/>
            <person name="Grimwood J."/>
            <person name="Reid I."/>
            <person name="Ishmael N."/>
            <person name="John T."/>
            <person name="Darmond C."/>
            <person name="Moisan M.-C."/>
            <person name="Henrissat B."/>
            <person name="Coutinho P.M."/>
            <person name="Lombard V."/>
            <person name="Natvig D.O."/>
            <person name="Lindquist E."/>
            <person name="Schmutz J."/>
            <person name="Lucas S."/>
            <person name="Harris P."/>
            <person name="Powlowski J."/>
            <person name="Bellemare A."/>
            <person name="Taylor D."/>
            <person name="Butler G."/>
            <person name="de Vries R.P."/>
            <person name="Allijn I.E."/>
            <person name="van den Brink J."/>
            <person name="Ushinsky S."/>
            <person name="Storms R."/>
            <person name="Powell A.J."/>
            <person name="Paulsen I.T."/>
            <person name="Elbourne L.D.H."/>
            <person name="Baker S.E."/>
            <person name="Magnuson J."/>
            <person name="LaBoissiere S."/>
            <person name="Clutterbuck A.J."/>
            <person name="Martinez D."/>
            <person name="Wogulis M."/>
            <person name="de Leon A.L."/>
            <person name="Rey M.W."/>
            <person name="Tsang A."/>
        </authorList>
    </citation>
    <scope>NUCLEOTIDE SEQUENCE [LARGE SCALE GENOMIC DNA]</scope>
    <source>
        <strain evidence="3">ATCC 42464 / BCRC 31852 / DSM 1799</strain>
    </source>
</reference>
<evidence type="ECO:0000313" key="3">
    <source>
        <dbReference type="Proteomes" id="UP000007322"/>
    </source>
</evidence>
<dbReference type="GO" id="GO:0016592">
    <property type="term" value="C:mediator complex"/>
    <property type="evidence" value="ECO:0007669"/>
    <property type="project" value="InterPro"/>
</dbReference>
<dbReference type="GO" id="GO:0003712">
    <property type="term" value="F:transcription coregulator activity"/>
    <property type="evidence" value="ECO:0007669"/>
    <property type="project" value="InterPro"/>
</dbReference>
<dbReference type="Gene3D" id="2.40.320.10">
    <property type="entry name" value="Hypothetical Protein Pfu-838710-001"/>
    <property type="match status" value="1"/>
</dbReference>
<dbReference type="HOGENOM" id="CLU_070361_0_0_1"/>
<name>G2QNZ1_THET4</name>